<proteinExistence type="predicted"/>
<accession>A0A9W4XIK5</accession>
<dbReference type="Proteomes" id="UP001154255">
    <property type="component" value="Unassembled WGS sequence"/>
</dbReference>
<organism evidence="2 4">
    <name type="scientific">Commensalibacter communis</name>
    <dbReference type="NCBI Taxonomy" id="2972786"/>
    <lineage>
        <taxon>Bacteria</taxon>
        <taxon>Pseudomonadati</taxon>
        <taxon>Pseudomonadota</taxon>
        <taxon>Alphaproteobacteria</taxon>
        <taxon>Acetobacterales</taxon>
        <taxon>Acetobacteraceae</taxon>
    </lineage>
</organism>
<dbReference type="EMBL" id="CAMXCS010000007">
    <property type="protein sequence ID" value="CAI3956230.1"/>
    <property type="molecule type" value="Genomic_DNA"/>
</dbReference>
<name>A0A9W4XIK5_9PROT</name>
<dbReference type="Proteomes" id="UP001154259">
    <property type="component" value="Unassembled WGS sequence"/>
</dbReference>
<keyword evidence="5" id="KW-1185">Reference proteome</keyword>
<feature type="signal peptide" evidence="1">
    <location>
        <begin position="1"/>
        <end position="20"/>
    </location>
</feature>
<evidence type="ECO:0000313" key="4">
    <source>
        <dbReference type="Proteomes" id="UP001154255"/>
    </source>
</evidence>
<comment type="caution">
    <text evidence="2">The sequence shown here is derived from an EMBL/GenBank/DDBJ whole genome shotgun (WGS) entry which is preliminary data.</text>
</comment>
<dbReference type="AlphaFoldDB" id="A0A9W4XIK5"/>
<evidence type="ECO:0000256" key="1">
    <source>
        <dbReference type="SAM" id="SignalP"/>
    </source>
</evidence>
<keyword evidence="1" id="KW-0732">Signal</keyword>
<dbReference type="EMBL" id="CAMXCM010000007">
    <property type="protein sequence ID" value="CAI3953953.1"/>
    <property type="molecule type" value="Genomic_DNA"/>
</dbReference>
<evidence type="ECO:0000313" key="2">
    <source>
        <dbReference type="EMBL" id="CAI3953953.1"/>
    </source>
</evidence>
<evidence type="ECO:0008006" key="6">
    <source>
        <dbReference type="Google" id="ProtNLM"/>
    </source>
</evidence>
<protein>
    <recommendedName>
        <fullName evidence="6">YARHG domain-containing protein</fullName>
    </recommendedName>
</protein>
<reference evidence="2" key="1">
    <citation type="submission" date="2022-10" db="EMBL/GenBank/DDBJ databases">
        <authorList>
            <person name="Botero Cardona J."/>
        </authorList>
    </citation>
    <scope>NUCLEOTIDE SEQUENCE</scope>
    <source>
        <strain evidence="2">LMG 31819</strain>
        <strain evidence="3">R-53529</strain>
    </source>
</reference>
<feature type="chain" id="PRO_5040717498" description="YARHG domain-containing protein" evidence="1">
    <location>
        <begin position="21"/>
        <end position="285"/>
    </location>
</feature>
<gene>
    <name evidence="3" type="ORF">R53529_LOCUS2011</name>
    <name evidence="2" type="ORF">R53530_LOCUS2001</name>
</gene>
<evidence type="ECO:0000313" key="5">
    <source>
        <dbReference type="Proteomes" id="UP001154259"/>
    </source>
</evidence>
<evidence type="ECO:0000313" key="3">
    <source>
        <dbReference type="EMBL" id="CAI3956230.1"/>
    </source>
</evidence>
<dbReference type="RefSeq" id="WP_271790432.1">
    <property type="nucleotide sequence ID" value="NZ_CAMXCM010000007.1"/>
</dbReference>
<sequence length="285" mass="31847">MKKLLLMGAFALSLPTAVKAQQTVSQTTINRAINDAKQHFCTNGMSGFAKHIKNCYQKSGGVDKCLLEDISLSVFDHQFREAMKQQTGQEVPPSDVFFSQPVSEARYKKYFLPKFGNNNKGYSYLKPGIIQVTDTMGKCLDNTEKQAKTTTTRATTVSEAVVSEAVTDTKASFCSNSNKGNLTLKRLDFAQHILGCYSHSEQSPDKLPVCILEDLSFWVFDKNSRAASPIYDQNYPGDKQFFSAVDFNDRLQEYIAPHFGYLPDALNYFDPGINKVTDTMLSCVK</sequence>